<keyword evidence="3 6" id="KW-0547">Nucleotide-binding</keyword>
<evidence type="ECO:0000256" key="4">
    <source>
        <dbReference type="ARBA" id="ARBA00022777"/>
    </source>
</evidence>
<keyword evidence="7" id="KW-1133">Transmembrane helix</keyword>
<protein>
    <recommendedName>
        <fullName evidence="9">Protein kinase domain-containing protein</fullName>
    </recommendedName>
</protein>
<name>A0ABP0WBK1_9BRYO</name>
<keyword evidence="2" id="KW-0808">Transferase</keyword>
<evidence type="ECO:0000256" key="5">
    <source>
        <dbReference type="ARBA" id="ARBA00022840"/>
    </source>
</evidence>
<keyword evidence="1" id="KW-0723">Serine/threonine-protein kinase</keyword>
<evidence type="ECO:0000313" key="11">
    <source>
        <dbReference type="Proteomes" id="UP001497444"/>
    </source>
</evidence>
<keyword evidence="5 6" id="KW-0067">ATP-binding</keyword>
<organism evidence="10 11">
    <name type="scientific">Sphagnum jensenii</name>
    <dbReference type="NCBI Taxonomy" id="128206"/>
    <lineage>
        <taxon>Eukaryota</taxon>
        <taxon>Viridiplantae</taxon>
        <taxon>Streptophyta</taxon>
        <taxon>Embryophyta</taxon>
        <taxon>Bryophyta</taxon>
        <taxon>Sphagnophytina</taxon>
        <taxon>Sphagnopsida</taxon>
        <taxon>Sphagnales</taxon>
        <taxon>Sphagnaceae</taxon>
        <taxon>Sphagnum</taxon>
    </lineage>
</organism>
<dbReference type="PROSITE" id="PS00107">
    <property type="entry name" value="PROTEIN_KINASE_ATP"/>
    <property type="match status" value="1"/>
</dbReference>
<dbReference type="InterPro" id="IPR017441">
    <property type="entry name" value="Protein_kinase_ATP_BS"/>
</dbReference>
<dbReference type="PANTHER" id="PTHR47989:SF27">
    <property type="entry name" value="PROTEIN KINASE DOMAIN-CONTAINING PROTEIN"/>
    <property type="match status" value="1"/>
</dbReference>
<dbReference type="SUPFAM" id="SSF56112">
    <property type="entry name" value="Protein kinase-like (PK-like)"/>
    <property type="match status" value="1"/>
</dbReference>
<evidence type="ECO:0000256" key="2">
    <source>
        <dbReference type="ARBA" id="ARBA00022679"/>
    </source>
</evidence>
<evidence type="ECO:0000313" key="10">
    <source>
        <dbReference type="EMBL" id="CAK9263807.1"/>
    </source>
</evidence>
<feature type="domain" description="Protein kinase" evidence="9">
    <location>
        <begin position="236"/>
        <end position="512"/>
    </location>
</feature>
<dbReference type="Proteomes" id="UP001497444">
    <property type="component" value="Chromosome 16"/>
</dbReference>
<dbReference type="PROSITE" id="PS00108">
    <property type="entry name" value="PROTEIN_KINASE_ST"/>
    <property type="match status" value="1"/>
</dbReference>
<dbReference type="InterPro" id="IPR001245">
    <property type="entry name" value="Ser-Thr/Tyr_kinase_cat_dom"/>
</dbReference>
<evidence type="ECO:0000256" key="1">
    <source>
        <dbReference type="ARBA" id="ARBA00022527"/>
    </source>
</evidence>
<keyword evidence="4" id="KW-0418">Kinase</keyword>
<dbReference type="InterPro" id="IPR000719">
    <property type="entry name" value="Prot_kinase_dom"/>
</dbReference>
<keyword evidence="7" id="KW-0812">Transmembrane</keyword>
<dbReference type="EMBL" id="OZ020111">
    <property type="protein sequence ID" value="CAK9263807.1"/>
    <property type="molecule type" value="Genomic_DNA"/>
</dbReference>
<sequence>MAGITGHILTMILLLFSILATGGLESVAAATAYYRPQFFAIQNRHFGPHSVIIATAKDQALLTWIHGLNPRMMSSIPETEKQFFGIVPSRPNNKHGSLLSSRKLPMPLVSRSPFPVKVVERLKAFPGGQEANFTSNDRMVKRMLLLRRQVSHRWFLMLLLVPTALLFLAVSICLYKVCRRSKYQVNQFDTQLSKKLSRSKLFGPWLSFKGSIAGGRCLSSARPIAYLLLHNATDNFSSSNLLGKGSFSRVYKAKLDHDVFAAVKRLEENGKQGEIEFQAEVGLMSKIRHPNLVSLLGFSSDGPERLLVYELMENGSLHDQLHGPSHGSGLTWHLRLKIALQAARGLEHLHEHCKPAVIHRDFKASNILLDAGFDAKVSDFGLALVKPVGSMHKDSVQVQGTFGYVAPEYLMNGSLTEKSDVYGFGVVLLELLTGRLPMDSLMPLGSQSLVTWAMPLLSDKAKVLEIVDPYLQDTVNLKHLYQVAAVVKLCVQPEPSYRPLITDVLQSLLPLVPIELGGAWRDTKARKTRSAIQASGSPI</sequence>
<gene>
    <name evidence="10" type="ORF">CSSPJE1EN1_LOCUS9285</name>
</gene>
<dbReference type="PANTHER" id="PTHR47989">
    <property type="entry name" value="OS01G0750732 PROTEIN"/>
    <property type="match status" value="1"/>
</dbReference>
<evidence type="ECO:0000259" key="9">
    <source>
        <dbReference type="PROSITE" id="PS50011"/>
    </source>
</evidence>
<feature type="chain" id="PRO_5045351804" description="Protein kinase domain-containing protein" evidence="8">
    <location>
        <begin position="24"/>
        <end position="539"/>
    </location>
</feature>
<evidence type="ECO:0000256" key="7">
    <source>
        <dbReference type="SAM" id="Phobius"/>
    </source>
</evidence>
<reference evidence="10" key="1">
    <citation type="submission" date="2024-02" db="EMBL/GenBank/DDBJ databases">
        <authorList>
            <consortium name="ELIXIR-Norway"/>
            <consortium name="Elixir Norway"/>
        </authorList>
    </citation>
    <scope>NUCLEOTIDE SEQUENCE</scope>
</reference>
<keyword evidence="8" id="KW-0732">Signal</keyword>
<dbReference type="Gene3D" id="1.10.510.10">
    <property type="entry name" value="Transferase(Phosphotransferase) domain 1"/>
    <property type="match status" value="1"/>
</dbReference>
<evidence type="ECO:0000256" key="3">
    <source>
        <dbReference type="ARBA" id="ARBA00022741"/>
    </source>
</evidence>
<evidence type="ECO:0000256" key="6">
    <source>
        <dbReference type="PROSITE-ProRule" id="PRU10141"/>
    </source>
</evidence>
<dbReference type="Pfam" id="PF07714">
    <property type="entry name" value="PK_Tyr_Ser-Thr"/>
    <property type="match status" value="1"/>
</dbReference>
<dbReference type="PROSITE" id="PS50011">
    <property type="entry name" value="PROTEIN_KINASE_DOM"/>
    <property type="match status" value="1"/>
</dbReference>
<keyword evidence="7" id="KW-0472">Membrane</keyword>
<accession>A0ABP0WBK1</accession>
<keyword evidence="11" id="KW-1185">Reference proteome</keyword>
<proteinExistence type="predicted"/>
<feature type="signal peptide" evidence="8">
    <location>
        <begin position="1"/>
        <end position="23"/>
    </location>
</feature>
<evidence type="ECO:0000256" key="8">
    <source>
        <dbReference type="SAM" id="SignalP"/>
    </source>
</evidence>
<dbReference type="CDD" id="cd14066">
    <property type="entry name" value="STKc_IRAK"/>
    <property type="match status" value="1"/>
</dbReference>
<feature type="binding site" evidence="6">
    <location>
        <position position="264"/>
    </location>
    <ligand>
        <name>ATP</name>
        <dbReference type="ChEBI" id="CHEBI:30616"/>
    </ligand>
</feature>
<feature type="transmembrane region" description="Helical" evidence="7">
    <location>
        <begin position="154"/>
        <end position="175"/>
    </location>
</feature>
<dbReference type="InterPro" id="IPR011009">
    <property type="entry name" value="Kinase-like_dom_sf"/>
</dbReference>
<dbReference type="InterPro" id="IPR008271">
    <property type="entry name" value="Ser/Thr_kinase_AS"/>
</dbReference>
<dbReference type="Gene3D" id="3.30.200.20">
    <property type="entry name" value="Phosphorylase Kinase, domain 1"/>
    <property type="match status" value="1"/>
</dbReference>